<reference evidence="2 3" key="1">
    <citation type="submission" date="2019-05" db="EMBL/GenBank/DDBJ databases">
        <title>Another draft genome of Portunus trituberculatus and its Hox gene families provides insights of decapod evolution.</title>
        <authorList>
            <person name="Jeong J.-H."/>
            <person name="Song I."/>
            <person name="Kim S."/>
            <person name="Choi T."/>
            <person name="Kim D."/>
            <person name="Ryu S."/>
            <person name="Kim W."/>
        </authorList>
    </citation>
    <scope>NUCLEOTIDE SEQUENCE [LARGE SCALE GENOMIC DNA]</scope>
    <source>
        <tissue evidence="2">Muscle</tissue>
    </source>
</reference>
<comment type="caution">
    <text evidence="2">The sequence shown here is derived from an EMBL/GenBank/DDBJ whole genome shotgun (WGS) entry which is preliminary data.</text>
</comment>
<keyword evidence="3" id="KW-1185">Reference proteome</keyword>
<dbReference type="AlphaFoldDB" id="A0A5B7EE99"/>
<dbReference type="Proteomes" id="UP000324222">
    <property type="component" value="Unassembled WGS sequence"/>
</dbReference>
<protein>
    <submittedName>
        <fullName evidence="2">Uncharacterized protein</fullName>
    </submittedName>
</protein>
<proteinExistence type="predicted"/>
<evidence type="ECO:0000256" key="1">
    <source>
        <dbReference type="SAM" id="MobiDB-lite"/>
    </source>
</evidence>
<accession>A0A5B7EE99</accession>
<sequence length="61" mass="6457">MNVPAGLPRPRPARPSASQGPVSPAQHERIIVYTSVPLRPASTCAAGRPDDSVLYFKGNDS</sequence>
<gene>
    <name evidence="2" type="ORF">E2C01_025782</name>
</gene>
<dbReference type="EMBL" id="VSRR010002632">
    <property type="protein sequence ID" value="MPC32472.1"/>
    <property type="molecule type" value="Genomic_DNA"/>
</dbReference>
<evidence type="ECO:0000313" key="3">
    <source>
        <dbReference type="Proteomes" id="UP000324222"/>
    </source>
</evidence>
<evidence type="ECO:0000313" key="2">
    <source>
        <dbReference type="EMBL" id="MPC32472.1"/>
    </source>
</evidence>
<feature type="compositionally biased region" description="Low complexity" evidence="1">
    <location>
        <begin position="1"/>
        <end position="21"/>
    </location>
</feature>
<name>A0A5B7EE99_PORTR</name>
<organism evidence="2 3">
    <name type="scientific">Portunus trituberculatus</name>
    <name type="common">Swimming crab</name>
    <name type="synonym">Neptunus trituberculatus</name>
    <dbReference type="NCBI Taxonomy" id="210409"/>
    <lineage>
        <taxon>Eukaryota</taxon>
        <taxon>Metazoa</taxon>
        <taxon>Ecdysozoa</taxon>
        <taxon>Arthropoda</taxon>
        <taxon>Crustacea</taxon>
        <taxon>Multicrustacea</taxon>
        <taxon>Malacostraca</taxon>
        <taxon>Eumalacostraca</taxon>
        <taxon>Eucarida</taxon>
        <taxon>Decapoda</taxon>
        <taxon>Pleocyemata</taxon>
        <taxon>Brachyura</taxon>
        <taxon>Eubrachyura</taxon>
        <taxon>Portunoidea</taxon>
        <taxon>Portunidae</taxon>
        <taxon>Portuninae</taxon>
        <taxon>Portunus</taxon>
    </lineage>
</organism>
<feature type="region of interest" description="Disordered" evidence="1">
    <location>
        <begin position="1"/>
        <end position="26"/>
    </location>
</feature>